<name>T1JTM7_TETUR</name>
<sequence length="120" mass="13829">MSLLPYLLKAAGRVPATRMSRVLYAQRCGFSKPTSQDSSMPGASSSTYDFNRTTGFDRMTYPAIENLRKFKDSPEIEKRRFFWVVRSVALYAGLFGIFSIIYWGILYPRLIFQIYDPYPG</sequence>
<dbReference type="EMBL" id="CAEY01000481">
    <property type="status" value="NOT_ANNOTATED_CDS"/>
    <property type="molecule type" value="Genomic_DNA"/>
</dbReference>
<feature type="transmembrane region" description="Helical" evidence="1">
    <location>
        <begin position="81"/>
        <end position="105"/>
    </location>
</feature>
<reference evidence="2" key="2">
    <citation type="submission" date="2015-06" db="UniProtKB">
        <authorList>
            <consortium name="EnsemblMetazoa"/>
        </authorList>
    </citation>
    <scope>IDENTIFICATION</scope>
</reference>
<gene>
    <name evidence="2" type="primary">107363538</name>
</gene>
<keyword evidence="1" id="KW-0472">Membrane</keyword>
<evidence type="ECO:0000313" key="3">
    <source>
        <dbReference type="Proteomes" id="UP000015104"/>
    </source>
</evidence>
<reference evidence="3" key="1">
    <citation type="submission" date="2011-08" db="EMBL/GenBank/DDBJ databases">
        <authorList>
            <person name="Rombauts S."/>
        </authorList>
    </citation>
    <scope>NUCLEOTIDE SEQUENCE</scope>
    <source>
        <strain evidence="3">London</strain>
    </source>
</reference>
<dbReference type="AlphaFoldDB" id="T1JTM7"/>
<dbReference type="HOGENOM" id="CLU_2052576_0_0_1"/>
<proteinExistence type="predicted"/>
<evidence type="ECO:0000313" key="2">
    <source>
        <dbReference type="EnsemblMetazoa" id="tetur01g14700.1"/>
    </source>
</evidence>
<keyword evidence="1" id="KW-0812">Transmembrane</keyword>
<accession>T1JTM7</accession>
<dbReference type="Proteomes" id="UP000015104">
    <property type="component" value="Unassembled WGS sequence"/>
</dbReference>
<keyword evidence="1" id="KW-1133">Transmembrane helix</keyword>
<evidence type="ECO:0000256" key="1">
    <source>
        <dbReference type="SAM" id="Phobius"/>
    </source>
</evidence>
<organism evidence="2 3">
    <name type="scientific">Tetranychus urticae</name>
    <name type="common">Two-spotted spider mite</name>
    <dbReference type="NCBI Taxonomy" id="32264"/>
    <lineage>
        <taxon>Eukaryota</taxon>
        <taxon>Metazoa</taxon>
        <taxon>Ecdysozoa</taxon>
        <taxon>Arthropoda</taxon>
        <taxon>Chelicerata</taxon>
        <taxon>Arachnida</taxon>
        <taxon>Acari</taxon>
        <taxon>Acariformes</taxon>
        <taxon>Trombidiformes</taxon>
        <taxon>Prostigmata</taxon>
        <taxon>Eleutherengona</taxon>
        <taxon>Raphignathae</taxon>
        <taxon>Tetranychoidea</taxon>
        <taxon>Tetranychidae</taxon>
        <taxon>Tetranychus</taxon>
    </lineage>
</organism>
<keyword evidence="3" id="KW-1185">Reference proteome</keyword>
<dbReference type="KEGG" id="tut:107363538"/>
<dbReference type="EnsemblMetazoa" id="tetur01g14700.1">
    <property type="protein sequence ID" value="tetur01g14700.1"/>
    <property type="gene ID" value="tetur01g14700"/>
</dbReference>
<protein>
    <submittedName>
        <fullName evidence="2">Uncharacterized protein</fullName>
    </submittedName>
</protein>